<evidence type="ECO:0000313" key="2">
    <source>
        <dbReference type="Proteomes" id="UP001332192"/>
    </source>
</evidence>
<keyword evidence="2" id="KW-1185">Reference proteome</keyword>
<accession>A0ABZ1BT99</accession>
<dbReference type="RefSeq" id="WP_324715320.1">
    <property type="nucleotide sequence ID" value="NZ_CP141615.1"/>
</dbReference>
<dbReference type="Proteomes" id="UP001332192">
    <property type="component" value="Chromosome"/>
</dbReference>
<reference evidence="1 2" key="1">
    <citation type="journal article" date="2024" name="Front. Microbiol.">
        <title>Novel thermophilic genera Geochorda gen. nov. and Carboxydochorda gen. nov. from the deep terrestrial subsurface reveal the ecophysiological diversity in the class Limnochordia.</title>
        <authorList>
            <person name="Karnachuk O.V."/>
            <person name="Lukina A.P."/>
            <person name="Avakyan M.R."/>
            <person name="Kadnikov V.V."/>
            <person name="Begmatov S."/>
            <person name="Beletsky A.V."/>
            <person name="Vlasova K.G."/>
            <person name="Novikov A.A."/>
            <person name="Shcherbakova V.A."/>
            <person name="Mardanov A.V."/>
            <person name="Ravin N.V."/>
        </authorList>
    </citation>
    <scope>NUCLEOTIDE SEQUENCE [LARGE SCALE GENOMIC DNA]</scope>
    <source>
        <strain evidence="1 2">L945</strain>
    </source>
</reference>
<name>A0ABZ1BT99_9FIRM</name>
<sequence length="71" mass="8511">MEYVDVERIVDRKRLRDLVRDFLEASGASYSPEDLESLAHLVYGEIQLFLLDTTRRTVDWFRERHPPSMNR</sequence>
<dbReference type="EMBL" id="CP141615">
    <property type="protein sequence ID" value="WRP16047.1"/>
    <property type="molecule type" value="Genomic_DNA"/>
</dbReference>
<organism evidence="1 2">
    <name type="scientific">Carboxydichorda subterranea</name>
    <dbReference type="NCBI Taxonomy" id="3109565"/>
    <lineage>
        <taxon>Bacteria</taxon>
        <taxon>Bacillati</taxon>
        <taxon>Bacillota</taxon>
        <taxon>Limnochordia</taxon>
        <taxon>Limnochordales</taxon>
        <taxon>Geochordaceae</taxon>
        <taxon>Carboxydichorda</taxon>
    </lineage>
</organism>
<evidence type="ECO:0000313" key="1">
    <source>
        <dbReference type="EMBL" id="WRP16047.1"/>
    </source>
</evidence>
<gene>
    <name evidence="1" type="ORF">U7230_07975</name>
</gene>
<protein>
    <submittedName>
        <fullName evidence="1">Uncharacterized protein</fullName>
    </submittedName>
</protein>
<proteinExistence type="predicted"/>